<evidence type="ECO:0000313" key="3">
    <source>
        <dbReference type="Proteomes" id="UP000002029"/>
    </source>
</evidence>
<gene>
    <name evidence="2" type="ordered locus">Sros_9229</name>
</gene>
<reference evidence="2 3" key="1">
    <citation type="journal article" date="2010" name="Stand. Genomic Sci.">
        <title>Complete genome sequence of Streptosporangium roseum type strain (NI 9100).</title>
        <authorList>
            <person name="Nolan M."/>
            <person name="Sikorski J."/>
            <person name="Jando M."/>
            <person name="Lucas S."/>
            <person name="Lapidus A."/>
            <person name="Glavina Del Rio T."/>
            <person name="Chen F."/>
            <person name="Tice H."/>
            <person name="Pitluck S."/>
            <person name="Cheng J.F."/>
            <person name="Chertkov O."/>
            <person name="Sims D."/>
            <person name="Meincke L."/>
            <person name="Brettin T."/>
            <person name="Han C."/>
            <person name="Detter J.C."/>
            <person name="Bruce D."/>
            <person name="Goodwin L."/>
            <person name="Land M."/>
            <person name="Hauser L."/>
            <person name="Chang Y.J."/>
            <person name="Jeffries C.D."/>
            <person name="Ivanova N."/>
            <person name="Mavromatis K."/>
            <person name="Mikhailova N."/>
            <person name="Chen A."/>
            <person name="Palaniappan K."/>
            <person name="Chain P."/>
            <person name="Rohde M."/>
            <person name="Goker M."/>
            <person name="Bristow J."/>
            <person name="Eisen J.A."/>
            <person name="Markowitz V."/>
            <person name="Hugenholtz P."/>
            <person name="Kyrpides N.C."/>
            <person name="Klenk H.P."/>
        </authorList>
    </citation>
    <scope>NUCLEOTIDE SEQUENCE [LARGE SCALE GENOMIC DNA]</scope>
    <source>
        <strain evidence="3">ATCC 12428 / DSM 43021 / JCM 3005 / NI 9100</strain>
    </source>
</reference>
<name>D2BCM7_STRRD</name>
<sequence length="155" mass="16814">MLIAMGRIAGLAMVLGGVMFFGLAIIPGLLGVIFGGNHVLKADSVHNFLYALQQGHIHTCGNPTVNPPHVVIDEKASTQFAAKLGAQDCEQALQLAKQKLQGVNIEEISLDLVDDRGEDYMRETRFDLGPNPLGIEWVYGRDDSIALKPYITEIG</sequence>
<dbReference type="RefSeq" id="WP_012895573.1">
    <property type="nucleotide sequence ID" value="NC_013595.1"/>
</dbReference>
<keyword evidence="1" id="KW-0472">Membrane</keyword>
<evidence type="ECO:0000256" key="1">
    <source>
        <dbReference type="SAM" id="Phobius"/>
    </source>
</evidence>
<organism evidence="2 3">
    <name type="scientific">Streptosporangium roseum (strain ATCC 12428 / DSM 43021 / JCM 3005 / KCTC 9067 / NCIMB 10171 / NRRL 2505 / NI 9100)</name>
    <dbReference type="NCBI Taxonomy" id="479432"/>
    <lineage>
        <taxon>Bacteria</taxon>
        <taxon>Bacillati</taxon>
        <taxon>Actinomycetota</taxon>
        <taxon>Actinomycetes</taxon>
        <taxon>Streptosporangiales</taxon>
        <taxon>Streptosporangiaceae</taxon>
        <taxon>Streptosporangium</taxon>
    </lineage>
</organism>
<dbReference type="KEGG" id="sro:Sros_9229"/>
<accession>D2BCM7</accession>
<dbReference type="HOGENOM" id="CLU_1694583_0_0_11"/>
<feature type="transmembrane region" description="Helical" evidence="1">
    <location>
        <begin position="12"/>
        <end position="34"/>
    </location>
</feature>
<proteinExistence type="predicted"/>
<dbReference type="EMBL" id="CP001814">
    <property type="protein sequence ID" value="ACZ91847.1"/>
    <property type="molecule type" value="Genomic_DNA"/>
</dbReference>
<keyword evidence="1" id="KW-0812">Transmembrane</keyword>
<keyword evidence="3" id="KW-1185">Reference proteome</keyword>
<evidence type="ECO:0000313" key="2">
    <source>
        <dbReference type="EMBL" id="ACZ91847.1"/>
    </source>
</evidence>
<dbReference type="AlphaFoldDB" id="D2BCM7"/>
<protein>
    <submittedName>
        <fullName evidence="2">Uncharacterized protein</fullName>
    </submittedName>
</protein>
<dbReference type="Proteomes" id="UP000002029">
    <property type="component" value="Chromosome"/>
</dbReference>
<keyword evidence="1" id="KW-1133">Transmembrane helix</keyword>